<proteinExistence type="predicted"/>
<dbReference type="AlphaFoldDB" id="A0A0C9W9F4"/>
<dbReference type="OrthoDB" id="94039at2759"/>
<organism evidence="2 3">
    <name type="scientific">Hydnomerulius pinastri MD-312</name>
    <dbReference type="NCBI Taxonomy" id="994086"/>
    <lineage>
        <taxon>Eukaryota</taxon>
        <taxon>Fungi</taxon>
        <taxon>Dikarya</taxon>
        <taxon>Basidiomycota</taxon>
        <taxon>Agaricomycotina</taxon>
        <taxon>Agaricomycetes</taxon>
        <taxon>Agaricomycetidae</taxon>
        <taxon>Boletales</taxon>
        <taxon>Boletales incertae sedis</taxon>
        <taxon>Leucogyrophana</taxon>
    </lineage>
</organism>
<dbReference type="SUPFAM" id="SSF53474">
    <property type="entry name" value="alpha/beta-Hydrolases"/>
    <property type="match status" value="1"/>
</dbReference>
<gene>
    <name evidence="2" type="ORF">HYDPIDRAFT_140079</name>
</gene>
<dbReference type="EMBL" id="KN839879">
    <property type="protein sequence ID" value="KIJ59896.1"/>
    <property type="molecule type" value="Genomic_DNA"/>
</dbReference>
<evidence type="ECO:0000313" key="2">
    <source>
        <dbReference type="EMBL" id="KIJ59896.1"/>
    </source>
</evidence>
<sequence length="358" mass="40207">MVPGAPRVFCKSYVFDPRPRFPFRITAKRYCAREPPASDAHSNARSDALTLVFAHAGGVHKEHWEPIIHRLFEEHSGSAESSVSIEDMWTFAAPNHGDAAELNEEPLAWGYEQMAPWEDYGRGIHAFLAGLGTGVDVNFSQRRLVAVGHSMGAVAMILSTTFFPLLKFSSMHLIVPMLVGKKWNDFGLHLEKSAEKRRDIWPSAEDAFQTMKSRPTWRKWDERVLRIYTEHGLRPLPTAEYPDRSDGVTLKCTGKQEAAMYRDHKSRAVAYKLLPHLVKEIPTHITYGEVDDFVPAEWQNDVLNNASGGIHNFASVTKVPDAGHLIAQSHPDAVADVIWTSLLQSHSHPPRDTSMVKL</sequence>
<reference evidence="2 3" key="1">
    <citation type="submission" date="2014-04" db="EMBL/GenBank/DDBJ databases">
        <title>Evolutionary Origins and Diversification of the Mycorrhizal Mutualists.</title>
        <authorList>
            <consortium name="DOE Joint Genome Institute"/>
            <consortium name="Mycorrhizal Genomics Consortium"/>
            <person name="Kohler A."/>
            <person name="Kuo A."/>
            <person name="Nagy L.G."/>
            <person name="Floudas D."/>
            <person name="Copeland A."/>
            <person name="Barry K.W."/>
            <person name="Cichocki N."/>
            <person name="Veneault-Fourrey C."/>
            <person name="LaButti K."/>
            <person name="Lindquist E.A."/>
            <person name="Lipzen A."/>
            <person name="Lundell T."/>
            <person name="Morin E."/>
            <person name="Murat C."/>
            <person name="Riley R."/>
            <person name="Ohm R."/>
            <person name="Sun H."/>
            <person name="Tunlid A."/>
            <person name="Henrissat B."/>
            <person name="Grigoriev I.V."/>
            <person name="Hibbett D.S."/>
            <person name="Martin F."/>
        </authorList>
    </citation>
    <scope>NUCLEOTIDE SEQUENCE [LARGE SCALE GENOMIC DNA]</scope>
    <source>
        <strain evidence="2 3">MD-312</strain>
    </source>
</reference>
<keyword evidence="3" id="KW-1185">Reference proteome</keyword>
<dbReference type="Gene3D" id="3.40.50.1820">
    <property type="entry name" value="alpha/beta hydrolase"/>
    <property type="match status" value="1"/>
</dbReference>
<dbReference type="InterPro" id="IPR000073">
    <property type="entry name" value="AB_hydrolase_1"/>
</dbReference>
<dbReference type="HOGENOM" id="CLU_032490_0_0_1"/>
<evidence type="ECO:0000259" key="1">
    <source>
        <dbReference type="Pfam" id="PF12697"/>
    </source>
</evidence>
<protein>
    <recommendedName>
        <fullName evidence="1">AB hydrolase-1 domain-containing protein</fullName>
    </recommendedName>
</protein>
<accession>A0A0C9W9F4</accession>
<dbReference type="InterPro" id="IPR029058">
    <property type="entry name" value="AB_hydrolase_fold"/>
</dbReference>
<name>A0A0C9W9F4_9AGAM</name>
<feature type="domain" description="AB hydrolase-1" evidence="1">
    <location>
        <begin position="51"/>
        <end position="337"/>
    </location>
</feature>
<dbReference type="Pfam" id="PF12697">
    <property type="entry name" value="Abhydrolase_6"/>
    <property type="match status" value="1"/>
</dbReference>
<evidence type="ECO:0000313" key="3">
    <source>
        <dbReference type="Proteomes" id="UP000053820"/>
    </source>
</evidence>
<dbReference type="Proteomes" id="UP000053820">
    <property type="component" value="Unassembled WGS sequence"/>
</dbReference>